<name>F7XCL5_SINMM</name>
<evidence type="ECO:0000313" key="1">
    <source>
        <dbReference type="EMBL" id="AEH81425.1"/>
    </source>
</evidence>
<sequence length="70" mass="8158">MRAKGAVRHEPCARLVARMFTFWAKKIAYCINRNWRSYLLPIGARQNAGWLAPYRVRGHDIDLICSAWPL</sequence>
<protein>
    <submittedName>
        <fullName evidence="1">Uncharacterized protein</fullName>
    </submittedName>
</protein>
<dbReference type="KEGG" id="smx:SM11_pC0352"/>
<reference evidence="1 2" key="1">
    <citation type="journal article" date="2011" name="J. Biotechnol.">
        <title>The complete genome sequence of the dominant Sinorhizobium meliloti field isolate SM11 extends the S. meliloti pan-genome.</title>
        <authorList>
            <person name="Schneiker-Bekel S."/>
            <person name="Wibberg D."/>
            <person name="Bekel T."/>
            <person name="Blom J."/>
            <person name="Linke B."/>
            <person name="Neuweger H."/>
            <person name="Stiens M."/>
            <person name="Vorholter F.J."/>
            <person name="Weidner S."/>
            <person name="Goesmann A."/>
            <person name="Puhler A."/>
            <person name="Schluter A."/>
        </authorList>
    </citation>
    <scope>NUCLEOTIDE SEQUENCE [LARGE SCALE GENOMIC DNA]</scope>
    <source>
        <strain evidence="1 2">SM11</strain>
        <plasmid evidence="2">pSmeSM11c</plasmid>
    </source>
</reference>
<dbReference type="Proteomes" id="UP000009045">
    <property type="component" value="Plasmid pSmeSM11c"/>
</dbReference>
<geneLocation type="plasmid" evidence="1 2">
    <name>pSmeSM11c</name>
</geneLocation>
<accession>F7XCL5</accession>
<gene>
    <name evidence="1" type="ordered locus">SM11_pC0352</name>
</gene>
<dbReference type="AlphaFoldDB" id="F7XCL5"/>
<dbReference type="PATRIC" id="fig|707241.3.peg.4331"/>
<keyword evidence="1" id="KW-0614">Plasmid</keyword>
<organism evidence="1 2">
    <name type="scientific">Sinorhizobium meliloti (strain SM11)</name>
    <dbReference type="NCBI Taxonomy" id="707241"/>
    <lineage>
        <taxon>Bacteria</taxon>
        <taxon>Pseudomonadati</taxon>
        <taxon>Pseudomonadota</taxon>
        <taxon>Alphaproteobacteria</taxon>
        <taxon>Hyphomicrobiales</taxon>
        <taxon>Rhizobiaceae</taxon>
        <taxon>Sinorhizobium/Ensifer group</taxon>
        <taxon>Sinorhizobium</taxon>
    </lineage>
</organism>
<dbReference type="HOGENOM" id="CLU_2755733_0_0_5"/>
<evidence type="ECO:0000313" key="2">
    <source>
        <dbReference type="Proteomes" id="UP000009045"/>
    </source>
</evidence>
<proteinExistence type="predicted"/>
<dbReference type="EMBL" id="CP001831">
    <property type="protein sequence ID" value="AEH81425.1"/>
    <property type="molecule type" value="Genomic_DNA"/>
</dbReference>